<dbReference type="Pfam" id="PF02826">
    <property type="entry name" value="2-Hacid_dh_C"/>
    <property type="match status" value="1"/>
</dbReference>
<dbReference type="InterPro" id="IPR029752">
    <property type="entry name" value="D-isomer_DH_CS1"/>
</dbReference>
<dbReference type="Proteomes" id="UP000515154">
    <property type="component" value="Linkage group LG9"/>
</dbReference>
<evidence type="ECO:0000313" key="10">
    <source>
        <dbReference type="RefSeq" id="XP_029640775.1"/>
    </source>
</evidence>
<evidence type="ECO:0000256" key="2">
    <source>
        <dbReference type="ARBA" id="ARBA00011881"/>
    </source>
</evidence>
<name>A0A6P7SR53_9MOLL</name>
<evidence type="ECO:0000313" key="9">
    <source>
        <dbReference type="Proteomes" id="UP000515154"/>
    </source>
</evidence>
<dbReference type="FunFam" id="3.40.50.720:FF:000021">
    <property type="entry name" value="D-3-phosphoglycerate dehydrogenase"/>
    <property type="match status" value="1"/>
</dbReference>
<keyword evidence="5" id="KW-0560">Oxidoreductase</keyword>
<gene>
    <name evidence="10" type="primary">LOC115215657</name>
</gene>
<dbReference type="GO" id="GO:0051287">
    <property type="term" value="F:NAD binding"/>
    <property type="evidence" value="ECO:0007669"/>
    <property type="project" value="InterPro"/>
</dbReference>
<evidence type="ECO:0000256" key="1">
    <source>
        <dbReference type="ARBA" id="ARBA00005854"/>
    </source>
</evidence>
<dbReference type="PANTHER" id="PTHR42938:SF22">
    <property type="entry name" value="D-3-PHOSPHOGLYCERATE DEHYDROGENASE"/>
    <property type="match status" value="1"/>
</dbReference>
<dbReference type="Gene3D" id="3.30.1330.90">
    <property type="entry name" value="D-3-phosphoglycerate dehydrogenase, domain 3"/>
    <property type="match status" value="1"/>
</dbReference>
<organism evidence="9 10">
    <name type="scientific">Octopus sinensis</name>
    <name type="common">East Asian common octopus</name>
    <dbReference type="NCBI Taxonomy" id="2607531"/>
    <lineage>
        <taxon>Eukaryota</taxon>
        <taxon>Metazoa</taxon>
        <taxon>Spiralia</taxon>
        <taxon>Lophotrochozoa</taxon>
        <taxon>Mollusca</taxon>
        <taxon>Cephalopoda</taxon>
        <taxon>Coleoidea</taxon>
        <taxon>Octopodiformes</taxon>
        <taxon>Octopoda</taxon>
        <taxon>Incirrata</taxon>
        <taxon>Octopodidae</taxon>
        <taxon>Octopus</taxon>
    </lineage>
</organism>
<evidence type="ECO:0000259" key="7">
    <source>
        <dbReference type="Pfam" id="PF00389"/>
    </source>
</evidence>
<comment type="subunit">
    <text evidence="2">Homotetramer.</text>
</comment>
<keyword evidence="4" id="KW-0007">Acetylation</keyword>
<dbReference type="SUPFAM" id="SSF52283">
    <property type="entry name" value="Formate/glycerate dehydrogenase catalytic domain-like"/>
    <property type="match status" value="1"/>
</dbReference>
<dbReference type="CDD" id="cd12173">
    <property type="entry name" value="PGDH_4"/>
    <property type="match status" value="1"/>
</dbReference>
<comment type="similarity">
    <text evidence="1">Belongs to the D-isomer specific 2-hydroxyacid dehydrogenase family.</text>
</comment>
<accession>A0A6P7SR53</accession>
<protein>
    <submittedName>
        <fullName evidence="10">D-3-phosphoglycerate dehydrogenase</fullName>
    </submittedName>
</protein>
<keyword evidence="9" id="KW-1185">Reference proteome</keyword>
<dbReference type="InterPro" id="IPR029009">
    <property type="entry name" value="ASB_dom_sf"/>
</dbReference>
<dbReference type="Gene3D" id="3.40.50.720">
    <property type="entry name" value="NAD(P)-binding Rossmann-like Domain"/>
    <property type="match status" value="2"/>
</dbReference>
<feature type="domain" description="D-isomer specific 2-hydroxyacid dehydrogenase catalytic" evidence="7">
    <location>
        <begin position="11"/>
        <end position="315"/>
    </location>
</feature>
<feature type="domain" description="D-isomer specific 2-hydroxyacid dehydrogenase NAD-binding" evidence="8">
    <location>
        <begin position="111"/>
        <end position="284"/>
    </location>
</feature>
<dbReference type="InterPro" id="IPR006139">
    <property type="entry name" value="D-isomer_2_OHA_DH_cat_dom"/>
</dbReference>
<evidence type="ECO:0000256" key="5">
    <source>
        <dbReference type="ARBA" id="ARBA00023002"/>
    </source>
</evidence>
<proteinExistence type="inferred from homology"/>
<keyword evidence="3" id="KW-0597">Phosphoprotein</keyword>
<dbReference type="PROSITE" id="PS00065">
    <property type="entry name" value="D_2_HYDROXYACID_DH_1"/>
    <property type="match status" value="1"/>
</dbReference>
<dbReference type="InterPro" id="IPR006140">
    <property type="entry name" value="D-isomer_DH_NAD-bd"/>
</dbReference>
<dbReference type="KEGG" id="osn:115215657"/>
<evidence type="ECO:0000256" key="6">
    <source>
        <dbReference type="ARBA" id="ARBA00023027"/>
    </source>
</evidence>
<dbReference type="SUPFAM" id="SSF51735">
    <property type="entry name" value="NAD(P)-binding Rossmann-fold domains"/>
    <property type="match status" value="1"/>
</dbReference>
<reference evidence="10" key="1">
    <citation type="submission" date="2025-08" db="UniProtKB">
        <authorList>
            <consortium name="RefSeq"/>
        </authorList>
    </citation>
    <scope>IDENTIFICATION</scope>
</reference>
<dbReference type="SUPFAM" id="SSF143548">
    <property type="entry name" value="Serine metabolism enzymes domain"/>
    <property type="match status" value="1"/>
</dbReference>
<dbReference type="PANTHER" id="PTHR42938">
    <property type="entry name" value="FORMATE DEHYDROGENASE 1"/>
    <property type="match status" value="1"/>
</dbReference>
<keyword evidence="6" id="KW-0520">NAD</keyword>
<dbReference type="Pfam" id="PF00389">
    <property type="entry name" value="2-Hacid_dh"/>
    <property type="match status" value="1"/>
</dbReference>
<dbReference type="InterPro" id="IPR036291">
    <property type="entry name" value="NAD(P)-bd_dom_sf"/>
</dbReference>
<evidence type="ECO:0000259" key="8">
    <source>
        <dbReference type="Pfam" id="PF02826"/>
    </source>
</evidence>
<sequence>MGKLSTPLKALLCDKVSQVCGDILKENGIDVTFSETKDQFQEQIGSANILVVRSATTVTSDLLDEAKHLKLVVRAGTGVDNVNIEECSKRGVLVMNTPMSNTLSATEHTCALIMALSRHVPQAAKSMKDGLWDRKKYMGTELYGKTLGIIGLGRIGREVAKRMQSFGMKTVGFDPIVTEEEALKCNITKLSLEETLRLSHYLTVHTPLIPQTKYLINSQTLSSCPKGVKVVNCARGGIINEKDLLSALESGQCGGAALDVFELEPPTNSNLIQHEKVISTPHLGASTVEAQKRCGEDAARQIVNFVQGVNYTGALNGFGIMNAVDPKIQPWMSLAYNFGIIIWKYIEKFLMTSFQDVKLAVNLKGCGLKTAKDSIIGAFYTGILKENNRNVNLVNAFKIFDQNKMDVQVNYEESTAAFFSVDIILKETVVWKIGGTSQGHNPTLLYIGNNSHLTCPLTLKDTFLFFPISKQTEIIEQLIQKQDVCGNSLSSIIMPHEKKNESWCVITAHGKLDAPESGKGFEMCFQVSVSPLSEVLPF</sequence>
<dbReference type="GO" id="GO:0004617">
    <property type="term" value="F:phosphoglycerate dehydrogenase activity"/>
    <property type="evidence" value="ECO:0007669"/>
    <property type="project" value="TreeGrafter"/>
</dbReference>
<evidence type="ECO:0000256" key="4">
    <source>
        <dbReference type="ARBA" id="ARBA00022990"/>
    </source>
</evidence>
<dbReference type="AlphaFoldDB" id="A0A6P7SR53"/>
<dbReference type="RefSeq" id="XP_029640775.1">
    <property type="nucleotide sequence ID" value="XM_029784915.2"/>
</dbReference>
<evidence type="ECO:0000256" key="3">
    <source>
        <dbReference type="ARBA" id="ARBA00022553"/>
    </source>
</evidence>